<sequence length="529" mass="60984">MEKLRFEFVMKAAADKKSNALMVTSITTPDGEIFDIPAELQEVSLHTELMKTDIYKKIKNTNLKRNQKRNVWILLNAELKAAPFAAPVTLAFKKEENKKSRLCIDFRDLNKMVVPQSQTFPLIEDLVIKTRNCKYFSTLDVNSAFWSIPLRVSDRYKTGFVTQEGHFQWTCLPFGLKTSPAIFQRIMSNIIRKNDLAGFTVCYIDDLLIFSKTFNEHIDHLKKLFQAIKKEGFRLKFSKCAFAKDSVKYLGHIIQNNSVKPLNDNLISIKKFPVPTTKKNVRQFLGKINFYHKYVPNIAIKLDPLHDLLRKDREFKWTEECQKSFDEMKKILCSQPVLTIFDSKLPIRIYTDASLLGLGAILKQIQENGEEKPVGYFSKKIKFSTEEKKKATFLECLAIKECLQYWQHLLLGRKFKVITDHKPLENLNIKSRTDEDLGDLTHYLSQYDIEIEYSPGKYNQEADCLKARFIHNSTKTHENNSQPIVAQAKNCTESSSYSSLSIQKINTTSAVNNDACHPYPLPAHAKACH</sequence>
<gene>
    <name evidence="3" type="ORF">TBRA_LOCUS562</name>
</gene>
<dbReference type="InterPro" id="IPR043128">
    <property type="entry name" value="Rev_trsase/Diguanyl_cyclase"/>
</dbReference>
<dbReference type="InterPro" id="IPR041577">
    <property type="entry name" value="RT_RNaseH_2"/>
</dbReference>
<dbReference type="SUPFAM" id="SSF56672">
    <property type="entry name" value="DNA/RNA polymerases"/>
    <property type="match status" value="1"/>
</dbReference>
<dbReference type="FunFam" id="3.30.70.270:FF:000026">
    <property type="entry name" value="Transposon Ty3-G Gag-Pol polyprotein"/>
    <property type="match status" value="1"/>
</dbReference>
<dbReference type="EMBL" id="CADCXV010000125">
    <property type="protein sequence ID" value="CAB0028377.1"/>
    <property type="molecule type" value="Genomic_DNA"/>
</dbReference>
<dbReference type="InterPro" id="IPR000477">
    <property type="entry name" value="RT_dom"/>
</dbReference>
<dbReference type="Proteomes" id="UP000479190">
    <property type="component" value="Unassembled WGS sequence"/>
</dbReference>
<dbReference type="GO" id="GO:0071897">
    <property type="term" value="P:DNA biosynthetic process"/>
    <property type="evidence" value="ECO:0007669"/>
    <property type="project" value="UniProtKB-ARBA"/>
</dbReference>
<keyword evidence="4" id="KW-1185">Reference proteome</keyword>
<proteinExistence type="predicted"/>
<dbReference type="Pfam" id="PF17919">
    <property type="entry name" value="RT_RNaseH_2"/>
    <property type="match status" value="1"/>
</dbReference>
<protein>
    <recommendedName>
        <fullName evidence="2">Reverse transcriptase domain-containing protein</fullName>
    </recommendedName>
</protein>
<name>A0A6H5HVM2_9HYME</name>
<evidence type="ECO:0000313" key="3">
    <source>
        <dbReference type="EMBL" id="CAB0028377.1"/>
    </source>
</evidence>
<accession>A0A6H5HVM2</accession>
<dbReference type="OrthoDB" id="7634589at2759"/>
<dbReference type="PANTHER" id="PTHR37984:SF5">
    <property type="entry name" value="PROTEIN NYNRIN-LIKE"/>
    <property type="match status" value="1"/>
</dbReference>
<organism evidence="3 4">
    <name type="scientific">Trichogramma brassicae</name>
    <dbReference type="NCBI Taxonomy" id="86971"/>
    <lineage>
        <taxon>Eukaryota</taxon>
        <taxon>Metazoa</taxon>
        <taxon>Ecdysozoa</taxon>
        <taxon>Arthropoda</taxon>
        <taxon>Hexapoda</taxon>
        <taxon>Insecta</taxon>
        <taxon>Pterygota</taxon>
        <taxon>Neoptera</taxon>
        <taxon>Endopterygota</taxon>
        <taxon>Hymenoptera</taxon>
        <taxon>Apocrita</taxon>
        <taxon>Proctotrupomorpha</taxon>
        <taxon>Chalcidoidea</taxon>
        <taxon>Trichogrammatidae</taxon>
        <taxon>Trichogramma</taxon>
    </lineage>
</organism>
<dbReference type="CDD" id="cd09274">
    <property type="entry name" value="RNase_HI_RT_Ty3"/>
    <property type="match status" value="1"/>
</dbReference>
<dbReference type="PROSITE" id="PS50878">
    <property type="entry name" value="RT_POL"/>
    <property type="match status" value="1"/>
</dbReference>
<evidence type="ECO:0000259" key="2">
    <source>
        <dbReference type="PROSITE" id="PS50878"/>
    </source>
</evidence>
<keyword evidence="1" id="KW-0511">Multifunctional enzyme</keyword>
<dbReference type="InterPro" id="IPR050951">
    <property type="entry name" value="Retrovirus_Pol_polyprotein"/>
</dbReference>
<reference evidence="3 4" key="1">
    <citation type="submission" date="2020-02" db="EMBL/GenBank/DDBJ databases">
        <authorList>
            <person name="Ferguson B K."/>
        </authorList>
    </citation>
    <scope>NUCLEOTIDE SEQUENCE [LARGE SCALE GENOMIC DNA]</scope>
</reference>
<dbReference type="Gene3D" id="3.30.70.270">
    <property type="match status" value="2"/>
</dbReference>
<evidence type="ECO:0000256" key="1">
    <source>
        <dbReference type="ARBA" id="ARBA00023268"/>
    </source>
</evidence>
<feature type="domain" description="Reverse transcriptase" evidence="2">
    <location>
        <begin position="72"/>
        <end position="254"/>
    </location>
</feature>
<dbReference type="Gene3D" id="3.10.10.10">
    <property type="entry name" value="HIV Type 1 Reverse Transcriptase, subunit A, domain 1"/>
    <property type="match status" value="1"/>
</dbReference>
<dbReference type="AlphaFoldDB" id="A0A6H5HVM2"/>
<dbReference type="CDD" id="cd01647">
    <property type="entry name" value="RT_LTR"/>
    <property type="match status" value="1"/>
</dbReference>
<dbReference type="Pfam" id="PF00078">
    <property type="entry name" value="RVT_1"/>
    <property type="match status" value="1"/>
</dbReference>
<dbReference type="InterPro" id="IPR043502">
    <property type="entry name" value="DNA/RNA_pol_sf"/>
</dbReference>
<evidence type="ECO:0000313" key="4">
    <source>
        <dbReference type="Proteomes" id="UP000479190"/>
    </source>
</evidence>
<dbReference type="PANTHER" id="PTHR37984">
    <property type="entry name" value="PROTEIN CBG26694"/>
    <property type="match status" value="1"/>
</dbReference>
<dbReference type="GO" id="GO:0003824">
    <property type="term" value="F:catalytic activity"/>
    <property type="evidence" value="ECO:0007669"/>
    <property type="project" value="UniProtKB-KW"/>
</dbReference>